<name>A0A2N9IPP0_FAGSY</name>
<evidence type="ECO:0000313" key="5">
    <source>
        <dbReference type="EMBL" id="SPD26822.1"/>
    </source>
</evidence>
<dbReference type="InterPro" id="IPR000571">
    <property type="entry name" value="Znf_CCCH"/>
</dbReference>
<feature type="region of interest" description="Disordered" evidence="3">
    <location>
        <begin position="439"/>
        <end position="494"/>
    </location>
</feature>
<evidence type="ECO:0000259" key="4">
    <source>
        <dbReference type="PROSITE" id="PS50103"/>
    </source>
</evidence>
<dbReference type="PROSITE" id="PS50103">
    <property type="entry name" value="ZF_C3H1"/>
    <property type="match status" value="2"/>
</dbReference>
<feature type="compositionally biased region" description="Polar residues" evidence="3">
    <location>
        <begin position="1"/>
        <end position="13"/>
    </location>
</feature>
<dbReference type="Gene3D" id="4.10.1000.10">
    <property type="entry name" value="Zinc finger, CCCH-type"/>
    <property type="match status" value="1"/>
</dbReference>
<feature type="compositionally biased region" description="Basic and acidic residues" evidence="3">
    <location>
        <begin position="449"/>
        <end position="461"/>
    </location>
</feature>
<dbReference type="SMART" id="SM00356">
    <property type="entry name" value="ZnF_C3H1"/>
    <property type="match status" value="2"/>
</dbReference>
<dbReference type="PANTHER" id="PTHR13119:SF12">
    <property type="entry name" value="PROTEIN SUPPRESSOR OF SABLE"/>
    <property type="match status" value="1"/>
</dbReference>
<evidence type="ECO:0000256" key="1">
    <source>
        <dbReference type="ARBA" id="ARBA00022737"/>
    </source>
</evidence>
<feature type="domain" description="C3H1-type" evidence="4">
    <location>
        <begin position="520"/>
        <end position="542"/>
    </location>
</feature>
<organism evidence="5">
    <name type="scientific">Fagus sylvatica</name>
    <name type="common">Beechnut</name>
    <dbReference type="NCBI Taxonomy" id="28930"/>
    <lineage>
        <taxon>Eukaryota</taxon>
        <taxon>Viridiplantae</taxon>
        <taxon>Streptophyta</taxon>
        <taxon>Embryophyta</taxon>
        <taxon>Tracheophyta</taxon>
        <taxon>Spermatophyta</taxon>
        <taxon>Magnoliopsida</taxon>
        <taxon>eudicotyledons</taxon>
        <taxon>Gunneridae</taxon>
        <taxon>Pentapetalae</taxon>
        <taxon>rosids</taxon>
        <taxon>fabids</taxon>
        <taxon>Fagales</taxon>
        <taxon>Fagaceae</taxon>
        <taxon>Fagus</taxon>
    </lineage>
</organism>
<feature type="zinc finger region" description="C3H1-type" evidence="2">
    <location>
        <begin position="490"/>
        <end position="517"/>
    </location>
</feature>
<feature type="region of interest" description="Disordered" evidence="3">
    <location>
        <begin position="797"/>
        <end position="818"/>
    </location>
</feature>
<feature type="region of interest" description="Disordered" evidence="3">
    <location>
        <begin position="1"/>
        <end position="21"/>
    </location>
</feature>
<proteinExistence type="predicted"/>
<feature type="compositionally biased region" description="Low complexity" evidence="3">
    <location>
        <begin position="481"/>
        <end position="492"/>
    </location>
</feature>
<dbReference type="GO" id="GO:0003723">
    <property type="term" value="F:RNA binding"/>
    <property type="evidence" value="ECO:0007669"/>
    <property type="project" value="InterPro"/>
</dbReference>
<keyword evidence="2" id="KW-0862">Zinc</keyword>
<dbReference type="AlphaFoldDB" id="A0A2N9IPP0"/>
<feature type="domain" description="C3H1-type" evidence="4">
    <location>
        <begin position="490"/>
        <end position="517"/>
    </location>
</feature>
<reference evidence="5" key="1">
    <citation type="submission" date="2018-02" db="EMBL/GenBank/DDBJ databases">
        <authorList>
            <person name="Cohen D.B."/>
            <person name="Kent A.D."/>
        </authorList>
    </citation>
    <scope>NUCLEOTIDE SEQUENCE</scope>
</reference>
<evidence type="ECO:0000256" key="3">
    <source>
        <dbReference type="SAM" id="MobiDB-lite"/>
    </source>
</evidence>
<dbReference type="InterPro" id="IPR045124">
    <property type="entry name" value="Su(sable)-like"/>
</dbReference>
<keyword evidence="2" id="KW-0863">Zinc-finger</keyword>
<keyword evidence="2" id="KW-0479">Metal-binding</keyword>
<feature type="region of interest" description="Disordered" evidence="3">
    <location>
        <begin position="622"/>
        <end position="645"/>
    </location>
</feature>
<accession>A0A2N9IPP0</accession>
<evidence type="ECO:0000256" key="2">
    <source>
        <dbReference type="PROSITE-ProRule" id="PRU00723"/>
    </source>
</evidence>
<dbReference type="GO" id="GO:0005634">
    <property type="term" value="C:nucleus"/>
    <property type="evidence" value="ECO:0007669"/>
    <property type="project" value="TreeGrafter"/>
</dbReference>
<feature type="zinc finger region" description="C3H1-type" evidence="2">
    <location>
        <begin position="520"/>
        <end position="542"/>
    </location>
</feature>
<sequence length="907" mass="99152">MPKTSTIMNSKHQNPPKLPFSFTRRRSHLKSETYYTLVRILSHCYDKSQPRTDQIVPQELNPDYGGDEVGKASGNEMLESVESVGPDRMEPNNLATQKETVSDESFEAIGVLDKGFSDAQDMVMDEIERMMAVEENKDLLKQMDMMLDESIEGVGIQDKRFDKERMLMDELEDIVKGDKEPVHEIDPSTRSLDKNQSSGDKVVLMNKQEEHVDGQEFVMEKAGTAQRNSKASDMLLDKNVIGEVLDPRENGKDNSLSLKTNSLGIEHEMQQADMEVERSFSSSRAMNFAIPFTENAEIEKEKFSSQKISEAPDLSLDKDMICEPLKPSENLKEKSPLPKTNVLEMELETHPNETEMEKSVCSSDSLNFPNHITQDGDIEEGEISGDYGKYDKSLDMFLEDAIESEKDVDKVQVSLDVIDKKGFHCGELSGASKKGFEFTSSRVGTPEDANNRHDLLQEDGRNKKKGSGAKEGIGSPPARPITTTSSHGITSTEKPCRHFARQSCIKGDDCPYDHQLSKYPCDNFVKGFCSRADDCMFSHKIPTKEDSAAASNDCKPELKSPSFPGNTNISKQLNITGSSLQNVDALPSSIGAHPRMNVKTLVKPPVLAPKGISRLLTAEKSSVVNSSMHKQGSSSPSRNGGAKVGNEAVTSASDTLQNMNEIPKRTSPSVVPKGINFLSFGKAPLDDSVSKEVANLHSNRDSGTKIIMLDNLNIPKQDNSSPNNDVSIKIGNQASQSASKTIQNLSEMVKKTQPVTTPVGMNFLSFGKASVDDSSSKIKTSFPSSCSTRIDRAVLEGQTASDKSQNTNAISSRLPSSPLALGQSSDSLASVNYKDAPKSAQKARSLTLFAAKYESEMRLNRSVSALGISTEVGKATTSNISRSSQNDLAKASKILDFLSSGGSKTKQ</sequence>
<dbReference type="EMBL" id="OIVN01006167">
    <property type="protein sequence ID" value="SPD26822.1"/>
    <property type="molecule type" value="Genomic_DNA"/>
</dbReference>
<gene>
    <name evidence="5" type="ORF">FSB_LOCUS54704</name>
</gene>
<feature type="compositionally biased region" description="Polar residues" evidence="3">
    <location>
        <begin position="798"/>
        <end position="815"/>
    </location>
</feature>
<keyword evidence="1" id="KW-0677">Repeat</keyword>
<dbReference type="GO" id="GO:0008270">
    <property type="term" value="F:zinc ion binding"/>
    <property type="evidence" value="ECO:0007669"/>
    <property type="project" value="UniProtKB-KW"/>
</dbReference>
<dbReference type="PANTHER" id="PTHR13119">
    <property type="entry name" value="ZINC FINGER CCCH DOMAIN-CONTAINING PROTEI"/>
    <property type="match status" value="1"/>
</dbReference>
<protein>
    <recommendedName>
        <fullName evidence="4">C3H1-type domain-containing protein</fullName>
    </recommendedName>
</protein>
<feature type="compositionally biased region" description="Polar residues" evidence="3">
    <location>
        <begin position="622"/>
        <end position="638"/>
    </location>
</feature>
<dbReference type="GO" id="GO:0045892">
    <property type="term" value="P:negative regulation of DNA-templated transcription"/>
    <property type="evidence" value="ECO:0007669"/>
    <property type="project" value="InterPro"/>
</dbReference>